<reference evidence="2 3" key="1">
    <citation type="journal article" date="2019" name="Int. J. Syst. Evol. Microbiol.">
        <title>Capsulimonas corticalis gen. nov., sp. nov., an aerobic capsulated bacterium, of a novel bacterial order, Capsulimonadales ord. nov., of the class Armatimonadia of the phylum Armatimonadetes.</title>
        <authorList>
            <person name="Li J."/>
            <person name="Kudo C."/>
            <person name="Tonouchi A."/>
        </authorList>
    </citation>
    <scope>NUCLEOTIDE SEQUENCE [LARGE SCALE GENOMIC DNA]</scope>
    <source>
        <strain evidence="2 3">AX-7</strain>
    </source>
</reference>
<dbReference type="NCBIfam" id="TIGR00229">
    <property type="entry name" value="sensory_box"/>
    <property type="match status" value="1"/>
</dbReference>
<dbReference type="InterPro" id="IPR000014">
    <property type="entry name" value="PAS"/>
</dbReference>
<dbReference type="SUPFAM" id="SSF55781">
    <property type="entry name" value="GAF domain-like"/>
    <property type="match status" value="1"/>
</dbReference>
<name>A0A402CVU7_9BACT</name>
<dbReference type="Proteomes" id="UP000287394">
    <property type="component" value="Chromosome"/>
</dbReference>
<dbReference type="Gene3D" id="3.30.565.10">
    <property type="entry name" value="Histidine kinase-like ATPase, C-terminal domain"/>
    <property type="match status" value="1"/>
</dbReference>
<evidence type="ECO:0000256" key="1">
    <source>
        <dbReference type="SAM" id="MobiDB-lite"/>
    </source>
</evidence>
<organism evidence="2 3">
    <name type="scientific">Capsulimonas corticalis</name>
    <dbReference type="NCBI Taxonomy" id="2219043"/>
    <lineage>
        <taxon>Bacteria</taxon>
        <taxon>Bacillati</taxon>
        <taxon>Armatimonadota</taxon>
        <taxon>Armatimonadia</taxon>
        <taxon>Capsulimonadales</taxon>
        <taxon>Capsulimonadaceae</taxon>
        <taxon>Capsulimonas</taxon>
    </lineage>
</organism>
<dbReference type="EMBL" id="AP025739">
    <property type="protein sequence ID" value="BDI33966.1"/>
    <property type="molecule type" value="Genomic_DNA"/>
</dbReference>
<dbReference type="PROSITE" id="PS50112">
    <property type="entry name" value="PAS"/>
    <property type="match status" value="1"/>
</dbReference>
<dbReference type="SMART" id="SM00091">
    <property type="entry name" value="PAS"/>
    <property type="match status" value="1"/>
</dbReference>
<dbReference type="SMART" id="SM00065">
    <property type="entry name" value="GAF"/>
    <property type="match status" value="1"/>
</dbReference>
<dbReference type="InterPro" id="IPR013656">
    <property type="entry name" value="PAS_4"/>
</dbReference>
<feature type="region of interest" description="Disordered" evidence="1">
    <location>
        <begin position="1"/>
        <end position="20"/>
    </location>
</feature>
<proteinExistence type="predicted"/>
<dbReference type="InterPro" id="IPR029016">
    <property type="entry name" value="GAF-like_dom_sf"/>
</dbReference>
<dbReference type="Pfam" id="PF13581">
    <property type="entry name" value="HATPase_c_2"/>
    <property type="match status" value="1"/>
</dbReference>
<dbReference type="InterPro" id="IPR003594">
    <property type="entry name" value="HATPase_dom"/>
</dbReference>
<dbReference type="InterPro" id="IPR035965">
    <property type="entry name" value="PAS-like_dom_sf"/>
</dbReference>
<dbReference type="Gene3D" id="3.30.450.20">
    <property type="entry name" value="PAS domain"/>
    <property type="match status" value="1"/>
</dbReference>
<dbReference type="CDD" id="cd00130">
    <property type="entry name" value="PAS"/>
    <property type="match status" value="1"/>
</dbReference>
<dbReference type="Pfam" id="PF01590">
    <property type="entry name" value="GAF"/>
    <property type="match status" value="1"/>
</dbReference>
<dbReference type="Pfam" id="PF08448">
    <property type="entry name" value="PAS_4"/>
    <property type="match status" value="1"/>
</dbReference>
<dbReference type="RefSeq" id="WP_119321524.1">
    <property type="nucleotide sequence ID" value="NZ_AP025739.1"/>
</dbReference>
<dbReference type="AlphaFoldDB" id="A0A402CVU7"/>
<dbReference type="InterPro" id="IPR003018">
    <property type="entry name" value="GAF"/>
</dbReference>
<keyword evidence="3" id="KW-1185">Reference proteome</keyword>
<sequence length="476" mass="51932">MQGKDAQEKSSQNTDGDIASERLRRLADNAPLLIGYVDMDGRYLFNNHTYTDWFGVDTAGIHGKEIKEVIGEVAYQAVKHHLQAALSGEVVNDNIPMNYASAGRRFVRTTLIPDKDDSGAIRGVMLFITDDTALREAQDHMIAAYNRLVLVSNIGRAVRSAADPQAIMEMTTAALGETLDADRCYYVTYDLQRDRSIVGPEWRREGVPSISGEHRTSDYSPNRDKNYLAGQTNVIEDAFQLPDSTVARTLGLRAVVRAPIQQEGQMTVLVVAMASEPRQWTDQEISLVETTVSQTRGAVEAAHAAVRERIILRDVLSSVTEGKLNLINSRSETPSPAALVGEAICLTTSAGLHDLRRLCEKASKLAGHTEARTFDLMTAGSEAGMNALVHAGGGTATVRMSDQGQIQVWVEDQGAGIATMNLPKATLSRGYSTQGTLGHGLKMMLETCDRIYLLTGPSGTTIVLEQERETPTIEWL</sequence>
<dbReference type="SUPFAM" id="SSF55785">
    <property type="entry name" value="PYP-like sensor domain (PAS domain)"/>
    <property type="match status" value="1"/>
</dbReference>
<gene>
    <name evidence="2" type="ORF">CCAX7_60170</name>
</gene>
<dbReference type="Gene3D" id="3.30.450.40">
    <property type="match status" value="1"/>
</dbReference>
<dbReference type="OrthoDB" id="511135at2"/>
<protein>
    <submittedName>
        <fullName evidence="2">Uncharacterized protein</fullName>
    </submittedName>
</protein>
<dbReference type="SUPFAM" id="SSF55874">
    <property type="entry name" value="ATPase domain of HSP90 chaperone/DNA topoisomerase II/histidine kinase"/>
    <property type="match status" value="1"/>
</dbReference>
<dbReference type="InterPro" id="IPR036890">
    <property type="entry name" value="HATPase_C_sf"/>
</dbReference>
<evidence type="ECO:0000313" key="3">
    <source>
        <dbReference type="Proteomes" id="UP000287394"/>
    </source>
</evidence>
<dbReference type="KEGG" id="ccot:CCAX7_60170"/>
<accession>A0A402CVU7</accession>
<evidence type="ECO:0000313" key="2">
    <source>
        <dbReference type="EMBL" id="BDI33966.1"/>
    </source>
</evidence>